<reference evidence="1" key="1">
    <citation type="submission" date="2023-06" db="EMBL/GenBank/DDBJ databases">
        <authorList>
            <person name="Zeman M."/>
            <person name="Kubasova T."/>
            <person name="Jahodarova E."/>
            <person name="Nykrynova M."/>
            <person name="Rychlik I."/>
        </authorList>
    </citation>
    <scope>NUCLEOTIDE SEQUENCE</scope>
    <source>
        <strain evidence="1">84_SSukc20</strain>
    </source>
</reference>
<sequence>MKKVLLKKEEVDRWLLWEDSDLLCVNRLNMELTEIYLYSYWRTCGLLLKALTEKMEAERKLFLGLNITCKKGTNIVDSLTLRCDLEDDDEREEERQGRFKVDWDALYRDLEWHFRSMGYPCIRCTNNENIVKFIVKLTEEIPLAKDYFEIIEE</sequence>
<protein>
    <recommendedName>
        <fullName evidence="3">DUF4268 domain-containing protein</fullName>
    </recommendedName>
</protein>
<evidence type="ECO:0000313" key="1">
    <source>
        <dbReference type="EMBL" id="MDN0049457.1"/>
    </source>
</evidence>
<comment type="caution">
    <text evidence="1">The sequence shown here is derived from an EMBL/GenBank/DDBJ whole genome shotgun (WGS) entry which is preliminary data.</text>
</comment>
<evidence type="ECO:0008006" key="3">
    <source>
        <dbReference type="Google" id="ProtNLM"/>
    </source>
</evidence>
<keyword evidence="2" id="KW-1185">Reference proteome</keyword>
<dbReference type="RefSeq" id="WP_301639753.1">
    <property type="nucleotide sequence ID" value="NZ_JAUEII010000016.1"/>
</dbReference>
<accession>A0ABT7X5V1</accession>
<proteinExistence type="predicted"/>
<reference evidence="1" key="2">
    <citation type="submission" date="2024-05" db="EMBL/GenBank/DDBJ databases">
        <title>Identification and characterization of horizontal gene transfer across gut microbiota members of farm animals based on homology search.</title>
        <authorList>
            <person name="Schwarzerova J."/>
            <person name="Nykrynova M."/>
            <person name="Jureckova K."/>
            <person name="Cejkova D."/>
            <person name="Rychlik I."/>
        </authorList>
    </citation>
    <scope>NUCLEOTIDE SEQUENCE</scope>
    <source>
        <strain evidence="1">84_SSukc20</strain>
    </source>
</reference>
<organism evidence="1 2">
    <name type="scientific">Bacteroides gallinaceum</name>
    <dbReference type="NCBI Taxonomy" id="1462571"/>
    <lineage>
        <taxon>Bacteria</taxon>
        <taxon>Pseudomonadati</taxon>
        <taxon>Bacteroidota</taxon>
        <taxon>Bacteroidia</taxon>
        <taxon>Bacteroidales</taxon>
        <taxon>Bacteroidaceae</taxon>
        <taxon>Bacteroides</taxon>
    </lineage>
</organism>
<name>A0ABT7X5V1_9BACE</name>
<evidence type="ECO:0000313" key="2">
    <source>
        <dbReference type="Proteomes" id="UP001167871"/>
    </source>
</evidence>
<gene>
    <name evidence="1" type="ORF">QVO10_08670</name>
</gene>
<dbReference type="EMBL" id="JAUEII010000016">
    <property type="protein sequence ID" value="MDN0049457.1"/>
    <property type="molecule type" value="Genomic_DNA"/>
</dbReference>
<dbReference type="Proteomes" id="UP001167871">
    <property type="component" value="Unassembled WGS sequence"/>
</dbReference>